<dbReference type="InterPro" id="IPR011650">
    <property type="entry name" value="Peptidase_M20_dimer"/>
</dbReference>
<proteinExistence type="inferred from homology"/>
<comment type="similarity">
    <text evidence="1">Belongs to the peptidase M20A family.</text>
</comment>
<dbReference type="PANTHER" id="PTHR32494:SF5">
    <property type="entry name" value="ALLANTOATE AMIDOHYDROLASE"/>
    <property type="match status" value="1"/>
</dbReference>
<evidence type="ECO:0000256" key="1">
    <source>
        <dbReference type="ARBA" id="ARBA00006247"/>
    </source>
</evidence>
<dbReference type="InterPro" id="IPR036264">
    <property type="entry name" value="Bact_exopeptidase_dim_dom"/>
</dbReference>
<keyword evidence="2 4" id="KW-0378">Hydrolase</keyword>
<dbReference type="Pfam" id="PF01546">
    <property type="entry name" value="Peptidase_M20"/>
    <property type="match status" value="1"/>
</dbReference>
<dbReference type="Pfam" id="PF07687">
    <property type="entry name" value="M20_dimer"/>
    <property type="match status" value="1"/>
</dbReference>
<evidence type="ECO:0000313" key="4">
    <source>
        <dbReference type="EMBL" id="TVY41659.1"/>
    </source>
</evidence>
<comment type="caution">
    <text evidence="4">The sequence shown here is derived from an EMBL/GenBank/DDBJ whole genome shotgun (WGS) entry which is preliminary data.</text>
</comment>
<reference evidence="4 5" key="1">
    <citation type="submission" date="2018-05" db="EMBL/GenBank/DDBJ databases">
        <title>Genome sequencing and assembly of the regulated plant pathogen Lachnellula willkommii and related sister species for the development of diagnostic species identification markers.</title>
        <authorList>
            <person name="Giroux E."/>
            <person name="Bilodeau G."/>
        </authorList>
    </citation>
    <scope>NUCLEOTIDE SEQUENCE [LARGE SCALE GENOMIC DNA]</scope>
    <source>
        <strain evidence="4 5">CBS 197.66</strain>
    </source>
</reference>
<dbReference type="Proteomes" id="UP000462212">
    <property type="component" value="Unassembled WGS sequence"/>
</dbReference>
<accession>A0A8H8RVZ9</accession>
<name>A0A8H8RVZ9_9HELO</name>
<dbReference type="AlphaFoldDB" id="A0A8H8RVZ9"/>
<dbReference type="Gene3D" id="3.40.630.10">
    <property type="entry name" value="Zn peptidases"/>
    <property type="match status" value="1"/>
</dbReference>
<sequence length="453" mass="49395">MTKQLFADLKVNSTRVNATIHESCEWGCTPDGGMNRLTANDDDKKVRDWFIAKTKEYGCSHKIDAMGNIFAVRPGQNNSLPPIAIGSHLDTQPTGGRYDGILGVVSGIEVLRVVHENNITTYAPLAVINWTNEEGARFPPCMLGSGVWAGHFTTEYGHARVDGKGIKLGDELERIGYVGTEESSFETNPILAHFEVHIEQGPILDKAQLPAALVKGVQSMRWYSLKITGREAHTGSTPMDRRSDALLGAALMIVEANRIATTGELAARGARATIAVINSGPQSINTIAGEVQINLDLRSPFDEDVVEIERLCREGFEAISKLHGLKLEFENIWTSSAVNFDKTMQQCVRESGLELGCTMELTSGAGHDAVYTSKRVPTAMIFVRSKDGVSHNPAEYSRPEDCAAGAQMLLGAYLRYDDHIRQQNPASVTNTADVVKEPVSTSYTELQASEVSE</sequence>
<evidence type="ECO:0000256" key="2">
    <source>
        <dbReference type="ARBA" id="ARBA00022801"/>
    </source>
</evidence>
<gene>
    <name evidence="4" type="primary">hyuC_0</name>
    <name evidence="4" type="ORF">LSUB1_G001972</name>
</gene>
<dbReference type="InterPro" id="IPR002933">
    <property type="entry name" value="Peptidase_M20"/>
</dbReference>
<feature type="domain" description="Peptidase M20 dimerisation" evidence="3">
    <location>
        <begin position="219"/>
        <end position="314"/>
    </location>
</feature>
<protein>
    <submittedName>
        <fullName evidence="4">N-carbamoyl-L-amino-acid hydrolase</fullName>
    </submittedName>
</protein>
<dbReference type="NCBIfam" id="NF006769">
    <property type="entry name" value="PRK09290.1-3"/>
    <property type="match status" value="1"/>
</dbReference>
<dbReference type="OrthoDB" id="4676at2759"/>
<dbReference type="EMBL" id="QGMJ01000127">
    <property type="protein sequence ID" value="TVY41659.1"/>
    <property type="molecule type" value="Genomic_DNA"/>
</dbReference>
<dbReference type="SUPFAM" id="SSF53187">
    <property type="entry name" value="Zn-dependent exopeptidases"/>
    <property type="match status" value="1"/>
</dbReference>
<evidence type="ECO:0000313" key="5">
    <source>
        <dbReference type="Proteomes" id="UP000462212"/>
    </source>
</evidence>
<dbReference type="PANTHER" id="PTHR32494">
    <property type="entry name" value="ALLANTOATE DEIMINASE-RELATED"/>
    <property type="match status" value="1"/>
</dbReference>
<dbReference type="PIRSF" id="PIRSF001235">
    <property type="entry name" value="Amidase_carbamoylase"/>
    <property type="match status" value="1"/>
</dbReference>
<dbReference type="InterPro" id="IPR010158">
    <property type="entry name" value="Amidase_Cbmase"/>
</dbReference>
<evidence type="ECO:0000259" key="3">
    <source>
        <dbReference type="Pfam" id="PF07687"/>
    </source>
</evidence>
<dbReference type="CDD" id="cd03884">
    <property type="entry name" value="M20_bAS"/>
    <property type="match status" value="1"/>
</dbReference>
<dbReference type="NCBIfam" id="TIGR01879">
    <property type="entry name" value="hydantase"/>
    <property type="match status" value="1"/>
</dbReference>
<dbReference type="SUPFAM" id="SSF55031">
    <property type="entry name" value="Bacterial exopeptidase dimerisation domain"/>
    <property type="match status" value="1"/>
</dbReference>
<dbReference type="GO" id="GO:0016813">
    <property type="term" value="F:hydrolase activity, acting on carbon-nitrogen (but not peptide) bonds, in linear amidines"/>
    <property type="evidence" value="ECO:0007669"/>
    <property type="project" value="InterPro"/>
</dbReference>
<organism evidence="4 5">
    <name type="scientific">Lachnellula subtilissima</name>
    <dbReference type="NCBI Taxonomy" id="602034"/>
    <lineage>
        <taxon>Eukaryota</taxon>
        <taxon>Fungi</taxon>
        <taxon>Dikarya</taxon>
        <taxon>Ascomycota</taxon>
        <taxon>Pezizomycotina</taxon>
        <taxon>Leotiomycetes</taxon>
        <taxon>Helotiales</taxon>
        <taxon>Lachnaceae</taxon>
        <taxon>Lachnellula</taxon>
    </lineage>
</organism>
<keyword evidence="5" id="KW-1185">Reference proteome</keyword>
<dbReference type="Gene3D" id="3.30.70.360">
    <property type="match status" value="1"/>
</dbReference>